<organism evidence="2">
    <name type="scientific">Pararge aegeria</name>
    <name type="common">speckled wood butterfly</name>
    <dbReference type="NCBI Taxonomy" id="116150"/>
    <lineage>
        <taxon>Eukaryota</taxon>
        <taxon>Metazoa</taxon>
        <taxon>Ecdysozoa</taxon>
        <taxon>Arthropoda</taxon>
        <taxon>Hexapoda</taxon>
        <taxon>Insecta</taxon>
        <taxon>Pterygota</taxon>
        <taxon>Neoptera</taxon>
        <taxon>Endopterygota</taxon>
        <taxon>Lepidoptera</taxon>
        <taxon>Glossata</taxon>
        <taxon>Ditrysia</taxon>
        <taxon>Papilionoidea</taxon>
        <taxon>Nymphalidae</taxon>
        <taxon>Satyrinae</taxon>
        <taxon>Satyrini</taxon>
        <taxon>Parargina</taxon>
        <taxon>Pararge</taxon>
    </lineage>
</organism>
<name>S4PBY4_9NEOP</name>
<protein>
    <submittedName>
        <fullName evidence="2">Uncharacterized protein</fullName>
    </submittedName>
</protein>
<proteinExistence type="predicted"/>
<feature type="non-terminal residue" evidence="2">
    <location>
        <position position="69"/>
    </location>
</feature>
<accession>S4PBY4</accession>
<reference evidence="2" key="2">
    <citation type="submission" date="2013-05" db="EMBL/GenBank/DDBJ databases">
        <authorList>
            <person name="Carter J.-M."/>
            <person name="Baker S.C."/>
            <person name="Pink R."/>
            <person name="Carter D.R.F."/>
            <person name="Collins A."/>
            <person name="Tomlin J."/>
            <person name="Gibbs M."/>
            <person name="Breuker C.J."/>
        </authorList>
    </citation>
    <scope>NUCLEOTIDE SEQUENCE</scope>
    <source>
        <tissue evidence="2">Ovary</tissue>
    </source>
</reference>
<evidence type="ECO:0000313" key="2">
    <source>
        <dbReference type="EMBL" id="JAA89941.1"/>
    </source>
</evidence>
<feature type="chain" id="PRO_5004531941" evidence="1">
    <location>
        <begin position="25"/>
        <end position="69"/>
    </location>
</feature>
<reference evidence="2" key="1">
    <citation type="journal article" date="2013" name="BMC Genomics">
        <title>Unscrambling butterfly oogenesis.</title>
        <authorList>
            <person name="Carter J.M."/>
            <person name="Baker S.C."/>
            <person name="Pink R."/>
            <person name="Carter D.R."/>
            <person name="Collins A."/>
            <person name="Tomlin J."/>
            <person name="Gibbs M."/>
            <person name="Breuker C.J."/>
        </authorList>
    </citation>
    <scope>NUCLEOTIDE SEQUENCE</scope>
    <source>
        <tissue evidence="2">Ovary</tissue>
    </source>
</reference>
<sequence length="69" mass="7294">GFKLNLSFKVLVVVLSSELMSTMTSSFGVIVFEECAGGDSFSSGFAVKKSRSSNAVLHVTCASCFGEDF</sequence>
<dbReference type="AlphaFoldDB" id="S4PBY4"/>
<evidence type="ECO:0000256" key="1">
    <source>
        <dbReference type="SAM" id="SignalP"/>
    </source>
</evidence>
<feature type="signal peptide" evidence="1">
    <location>
        <begin position="1"/>
        <end position="24"/>
    </location>
</feature>
<keyword evidence="1" id="KW-0732">Signal</keyword>
<feature type="non-terminal residue" evidence="2">
    <location>
        <position position="1"/>
    </location>
</feature>
<dbReference type="EMBL" id="GAIX01002619">
    <property type="protein sequence ID" value="JAA89941.1"/>
    <property type="molecule type" value="Transcribed_RNA"/>
</dbReference>